<dbReference type="SUPFAM" id="SSF48371">
    <property type="entry name" value="ARM repeat"/>
    <property type="match status" value="1"/>
</dbReference>
<dbReference type="InterPro" id="IPR016024">
    <property type="entry name" value="ARM-type_fold"/>
</dbReference>
<evidence type="ECO:0000256" key="3">
    <source>
        <dbReference type="ARBA" id="ARBA00020768"/>
    </source>
</evidence>
<evidence type="ECO:0000313" key="7">
    <source>
        <dbReference type="Proteomes" id="UP001154282"/>
    </source>
</evidence>
<keyword evidence="7" id="KW-1185">Reference proteome</keyword>
<dbReference type="Pfam" id="PF26524">
    <property type="entry name" value="ARM_7"/>
    <property type="match status" value="1"/>
</dbReference>
<protein>
    <recommendedName>
        <fullName evidence="3">Protein unc-45 homolog B</fullName>
    </recommendedName>
</protein>
<accession>A0AAV0JAT9</accession>
<evidence type="ECO:0000256" key="4">
    <source>
        <dbReference type="ARBA" id="ARBA00022737"/>
    </source>
</evidence>
<dbReference type="InterPro" id="IPR011990">
    <property type="entry name" value="TPR-like_helical_dom_sf"/>
</dbReference>
<organism evidence="6 7">
    <name type="scientific">Linum tenue</name>
    <dbReference type="NCBI Taxonomy" id="586396"/>
    <lineage>
        <taxon>Eukaryota</taxon>
        <taxon>Viridiplantae</taxon>
        <taxon>Streptophyta</taxon>
        <taxon>Embryophyta</taxon>
        <taxon>Tracheophyta</taxon>
        <taxon>Spermatophyta</taxon>
        <taxon>Magnoliopsida</taxon>
        <taxon>eudicotyledons</taxon>
        <taxon>Gunneridae</taxon>
        <taxon>Pentapetalae</taxon>
        <taxon>rosids</taxon>
        <taxon>fabids</taxon>
        <taxon>Malpighiales</taxon>
        <taxon>Linaceae</taxon>
        <taxon>Linum</taxon>
    </lineage>
</organism>
<dbReference type="SMART" id="SM00185">
    <property type="entry name" value="ARM"/>
    <property type="match status" value="1"/>
</dbReference>
<evidence type="ECO:0000256" key="2">
    <source>
        <dbReference type="ARBA" id="ARBA00004216"/>
    </source>
</evidence>
<evidence type="ECO:0000313" key="6">
    <source>
        <dbReference type="EMBL" id="CAI0405641.1"/>
    </source>
</evidence>
<keyword evidence="4" id="KW-0677">Repeat</keyword>
<feature type="domain" description="ARM repeat N-terminal plant" evidence="5">
    <location>
        <begin position="6"/>
        <end position="246"/>
    </location>
</feature>
<dbReference type="PANTHER" id="PTHR46578:SF4">
    <property type="entry name" value="ARM-REPEAT_TETRATRICOPEPTIDE REPEAT (TPR)-LIKE PROTEIN"/>
    <property type="match status" value="1"/>
</dbReference>
<evidence type="ECO:0000256" key="1">
    <source>
        <dbReference type="ARBA" id="ARBA00004161"/>
    </source>
</evidence>
<name>A0AAV0JAT9_9ROSI</name>
<dbReference type="AlphaFoldDB" id="A0AAV0JAT9"/>
<reference evidence="6" key="1">
    <citation type="submission" date="2022-08" db="EMBL/GenBank/DDBJ databases">
        <authorList>
            <person name="Gutierrez-Valencia J."/>
        </authorList>
    </citation>
    <scope>NUCLEOTIDE SEQUENCE</scope>
</reference>
<evidence type="ECO:0000259" key="5">
    <source>
        <dbReference type="Pfam" id="PF26524"/>
    </source>
</evidence>
<comment type="subcellular location">
    <subcellularLocation>
        <location evidence="1">Cytoplasm</location>
        <location evidence="1">Myofibril</location>
        <location evidence="1">Sarcomere</location>
        <location evidence="1">A band</location>
    </subcellularLocation>
    <subcellularLocation>
        <location evidence="2">Cytoplasm</location>
        <location evidence="2">Myofibril</location>
        <location evidence="2">Sarcomere</location>
        <location evidence="2">Z line</location>
    </subcellularLocation>
</comment>
<dbReference type="EMBL" id="CAMGYJ010000004">
    <property type="protein sequence ID" value="CAI0405641.1"/>
    <property type="molecule type" value="Genomic_DNA"/>
</dbReference>
<proteinExistence type="predicted"/>
<dbReference type="InterPro" id="IPR000225">
    <property type="entry name" value="Armadillo"/>
</dbReference>
<comment type="caution">
    <text evidence="6">The sequence shown here is derived from an EMBL/GenBank/DDBJ whole genome shotgun (WGS) entry which is preliminary data.</text>
</comment>
<dbReference type="Gene3D" id="1.25.10.10">
    <property type="entry name" value="Leucine-rich Repeat Variant"/>
    <property type="match status" value="1"/>
</dbReference>
<dbReference type="InterPro" id="IPR011989">
    <property type="entry name" value="ARM-like"/>
</dbReference>
<dbReference type="SUPFAM" id="SSF48452">
    <property type="entry name" value="TPR-like"/>
    <property type="match status" value="1"/>
</dbReference>
<gene>
    <name evidence="6" type="ORF">LITE_LOCUS12938</name>
</gene>
<sequence>MHSAAECQKALCFFCIMNHPDPLVRRSQASHFFQQMPLTDDKDHVLVLSSLRNIAIAQPDDPEFPSLGIFTSMTRLIQKGIHHKQWLLKDQNIYIPYYAAHIIGTYATSNPQSAGKAAESGAIPALLELLRGKISWVEQRVAARALCHLASHNVAFRATMSETEDIVELAMEIASSCLGTVYRQFLATEERNRLKYHCELLTRGLGGVETENRKAEEWGVQLQEWCLYLLTCFAGKGSDRFLDRICESEFLKELCGMRGGIESCKDSPGGLGLIRELCNFEIGRDRISNRREVIENLCDVARSSDSWHETAIECVVLLLKDPGTRNRVIGFSAAAMAQLVELRRTGETITRALLQDYHRIKYGEMRLGSFEVEKALEETWELKVERKKKEKVMNTEELKQRETMAGFLKREGNESFWRGEVEKAVYEYSKALEVCPLKLRRERIVLYSNRAQCCLVMKEAELAIGDATRALCLSGGSRPHRKSLWRRAQAFDMKGLSRESLMDGLRFVEVGRRKDVEIPCFAARLVKKQMHATWPFAAAVKSEVAAGKCKKVERFDHGAAFARADP</sequence>
<dbReference type="Gene3D" id="1.25.40.10">
    <property type="entry name" value="Tetratricopeptide repeat domain"/>
    <property type="match status" value="1"/>
</dbReference>
<dbReference type="InterPro" id="IPR058868">
    <property type="entry name" value="ARM_7"/>
</dbReference>
<dbReference type="Proteomes" id="UP001154282">
    <property type="component" value="Unassembled WGS sequence"/>
</dbReference>
<dbReference type="PANTHER" id="PTHR46578">
    <property type="entry name" value="ARM-REPEAT/TETRATRICOPEPTIDE REPEAT (TPR)-LIKE PROTEIN"/>
    <property type="match status" value="1"/>
</dbReference>